<sequence>MVVCLPAICFQGCQYLTCARVHS</sequence>
<proteinExistence type="predicted"/>
<dbReference type="EMBL" id="GBXM01083229">
    <property type="protein sequence ID" value="JAH25348.1"/>
    <property type="molecule type" value="Transcribed_RNA"/>
</dbReference>
<protein>
    <submittedName>
        <fullName evidence="1">Uncharacterized protein</fullName>
    </submittedName>
</protein>
<dbReference type="AlphaFoldDB" id="A0A0E9RAK0"/>
<name>A0A0E9RAK0_ANGAN</name>
<organism evidence="1">
    <name type="scientific">Anguilla anguilla</name>
    <name type="common">European freshwater eel</name>
    <name type="synonym">Muraena anguilla</name>
    <dbReference type="NCBI Taxonomy" id="7936"/>
    <lineage>
        <taxon>Eukaryota</taxon>
        <taxon>Metazoa</taxon>
        <taxon>Chordata</taxon>
        <taxon>Craniata</taxon>
        <taxon>Vertebrata</taxon>
        <taxon>Euteleostomi</taxon>
        <taxon>Actinopterygii</taxon>
        <taxon>Neopterygii</taxon>
        <taxon>Teleostei</taxon>
        <taxon>Anguilliformes</taxon>
        <taxon>Anguillidae</taxon>
        <taxon>Anguilla</taxon>
    </lineage>
</organism>
<evidence type="ECO:0000313" key="1">
    <source>
        <dbReference type="EMBL" id="JAH25348.1"/>
    </source>
</evidence>
<reference evidence="1" key="1">
    <citation type="submission" date="2014-11" db="EMBL/GenBank/DDBJ databases">
        <authorList>
            <person name="Amaro Gonzalez C."/>
        </authorList>
    </citation>
    <scope>NUCLEOTIDE SEQUENCE</scope>
</reference>
<reference evidence="1" key="2">
    <citation type="journal article" date="2015" name="Fish Shellfish Immunol.">
        <title>Early steps in the European eel (Anguilla anguilla)-Vibrio vulnificus interaction in the gills: Role of the RtxA13 toxin.</title>
        <authorList>
            <person name="Callol A."/>
            <person name="Pajuelo D."/>
            <person name="Ebbesson L."/>
            <person name="Teles M."/>
            <person name="MacKenzie S."/>
            <person name="Amaro C."/>
        </authorList>
    </citation>
    <scope>NUCLEOTIDE SEQUENCE</scope>
</reference>
<accession>A0A0E9RAK0</accession>